<dbReference type="AlphaFoldDB" id="A0A7C9RE35"/>
<gene>
    <name evidence="2" type="ORF">G4V63_07705</name>
</gene>
<protein>
    <submittedName>
        <fullName evidence="2">Alpha-2-macroglobulin family protein</fullName>
    </submittedName>
</protein>
<dbReference type="EMBL" id="JAAMRR010000400">
    <property type="protein sequence ID" value="NGX95104.1"/>
    <property type="molecule type" value="Genomic_DNA"/>
</dbReference>
<proteinExistence type="predicted"/>
<evidence type="ECO:0000256" key="1">
    <source>
        <dbReference type="SAM" id="SignalP"/>
    </source>
</evidence>
<feature type="signal peptide" evidence="1">
    <location>
        <begin position="1"/>
        <end position="23"/>
    </location>
</feature>
<evidence type="ECO:0000313" key="3">
    <source>
        <dbReference type="Proteomes" id="UP000480266"/>
    </source>
</evidence>
<dbReference type="GO" id="GO:0004866">
    <property type="term" value="F:endopeptidase inhibitor activity"/>
    <property type="evidence" value="ECO:0007669"/>
    <property type="project" value="TreeGrafter"/>
</dbReference>
<dbReference type="InterPro" id="IPR051802">
    <property type="entry name" value="YfhM-like"/>
</dbReference>
<name>A0A7C9RE35_9BRAD</name>
<organism evidence="2 3">
    <name type="scientific">Candidatus Afipia apatlaquensis</name>
    <dbReference type="NCBI Taxonomy" id="2712852"/>
    <lineage>
        <taxon>Bacteria</taxon>
        <taxon>Pseudomonadati</taxon>
        <taxon>Pseudomonadota</taxon>
        <taxon>Alphaproteobacteria</taxon>
        <taxon>Hyphomicrobiales</taxon>
        <taxon>Nitrobacteraceae</taxon>
        <taxon>Afipia</taxon>
    </lineage>
</organism>
<dbReference type="PANTHER" id="PTHR40094:SF1">
    <property type="entry name" value="UBIQUITIN DOMAIN-CONTAINING PROTEIN"/>
    <property type="match status" value="1"/>
</dbReference>
<keyword evidence="1" id="KW-0732">Signal</keyword>
<feature type="chain" id="PRO_5028870632" evidence="1">
    <location>
        <begin position="24"/>
        <end position="289"/>
    </location>
</feature>
<sequence>MIGLVRAMSVCATLALGLVSAHAADKAFKRDDLADSAIRLEAQIKTEAGIINKTAATLKSDTDAAFKRSDLRGALVLLGQTAAVAPEDSGNWLRLAKTVFQIRPSDNRERTFFHERASTAAYIAYQRAANAGEEADALAVLGSALAERKLWRPALDALRLSLDQKEVADVRGQYEKLRDEKGFRLLDYSVDSDSASPRACFQFSEDLAKRADFNPFVALAGTDTPALTSEEKQLCVEGLKHGERYTINLRAVLPSTVKETLPKSAEFNIYVRDRKPFVRFTGRAYVLPR</sequence>
<feature type="non-terminal residue" evidence="2">
    <location>
        <position position="289"/>
    </location>
</feature>
<reference evidence="2" key="1">
    <citation type="submission" date="2020-02" db="EMBL/GenBank/DDBJ databases">
        <title>Draft genome sequence of Candidatus Afipia apatlaquensis IBT-C3, a potential strain for decolorization of textile dyes.</title>
        <authorList>
            <person name="Sanchez-Reyes A."/>
            <person name="Breton-Deval L."/>
            <person name="Mangelson H."/>
            <person name="Sanchez-Flores A."/>
        </authorList>
    </citation>
    <scope>NUCLEOTIDE SEQUENCE [LARGE SCALE GENOMIC DNA]</scope>
    <source>
        <strain evidence="2">IBT-C3</strain>
    </source>
</reference>
<accession>A0A7C9RE35</accession>
<keyword evidence="3" id="KW-1185">Reference proteome</keyword>
<dbReference type="Proteomes" id="UP000480266">
    <property type="component" value="Unassembled WGS sequence"/>
</dbReference>
<comment type="caution">
    <text evidence="2">The sequence shown here is derived from an EMBL/GenBank/DDBJ whole genome shotgun (WGS) entry which is preliminary data.</text>
</comment>
<dbReference type="PANTHER" id="PTHR40094">
    <property type="entry name" value="ALPHA-2-MACROGLOBULIN HOMOLOG"/>
    <property type="match status" value="1"/>
</dbReference>
<evidence type="ECO:0000313" key="2">
    <source>
        <dbReference type="EMBL" id="NGX95104.1"/>
    </source>
</evidence>